<comment type="catalytic activity">
    <reaction evidence="9">
        <text>N-terminal S-1,2-diacyl-sn-glyceryl-L-cysteinyl-[lipoprotein] + a glycerophospholipid = N-acyl-S-1,2-diacyl-sn-glyceryl-L-cysteinyl-[lipoprotein] + a 2-acyl-sn-glycero-3-phospholipid + H(+)</text>
        <dbReference type="Rhea" id="RHEA:48228"/>
        <dbReference type="Rhea" id="RHEA-COMP:14681"/>
        <dbReference type="Rhea" id="RHEA-COMP:14684"/>
        <dbReference type="ChEBI" id="CHEBI:15378"/>
        <dbReference type="ChEBI" id="CHEBI:136912"/>
        <dbReference type="ChEBI" id="CHEBI:140656"/>
        <dbReference type="ChEBI" id="CHEBI:140657"/>
        <dbReference type="ChEBI" id="CHEBI:140660"/>
        <dbReference type="EC" id="2.3.1.269"/>
    </reaction>
</comment>
<feature type="compositionally biased region" description="Polar residues" evidence="10">
    <location>
        <begin position="19"/>
        <end position="29"/>
    </location>
</feature>
<evidence type="ECO:0000256" key="1">
    <source>
        <dbReference type="ARBA" id="ARBA00004651"/>
    </source>
</evidence>
<dbReference type="SUPFAM" id="SSF56317">
    <property type="entry name" value="Carbon-nitrogen hydrolase"/>
    <property type="match status" value="1"/>
</dbReference>
<dbReference type="InterPro" id="IPR045378">
    <property type="entry name" value="LNT_N"/>
</dbReference>
<evidence type="ECO:0000313" key="12">
    <source>
        <dbReference type="EMBL" id="RBP02693.1"/>
    </source>
</evidence>
<dbReference type="InterPro" id="IPR003010">
    <property type="entry name" value="C-N_Hydrolase"/>
</dbReference>
<evidence type="ECO:0000256" key="7">
    <source>
        <dbReference type="ARBA" id="ARBA00023136"/>
    </source>
</evidence>
<evidence type="ECO:0000256" key="8">
    <source>
        <dbReference type="ARBA" id="ARBA00023315"/>
    </source>
</evidence>
<name>A0A366EJX4_9HYPH</name>
<dbReference type="NCBIfam" id="TIGR00546">
    <property type="entry name" value="lnt"/>
    <property type="match status" value="1"/>
</dbReference>
<protein>
    <recommendedName>
        <fullName evidence="9">Apolipoprotein N-acyltransferase</fullName>
        <shortName evidence="9">ALP N-acyltransferase</shortName>
        <ecNumber evidence="9">2.3.1.269</ecNumber>
    </recommendedName>
</protein>
<comment type="similarity">
    <text evidence="2 9">Belongs to the CN hydrolase family. Apolipoprotein N-acyltransferase subfamily.</text>
</comment>
<evidence type="ECO:0000256" key="9">
    <source>
        <dbReference type="HAMAP-Rule" id="MF_01148"/>
    </source>
</evidence>
<feature type="compositionally biased region" description="Basic and acidic residues" evidence="10">
    <location>
        <begin position="1"/>
        <end position="17"/>
    </location>
</feature>
<reference evidence="12 13" key="1">
    <citation type="submission" date="2018-06" db="EMBL/GenBank/DDBJ databases">
        <title>Genomic Encyclopedia of Type Strains, Phase IV (KMG-IV): sequencing the most valuable type-strain genomes for metagenomic binning, comparative biology and taxonomic classification.</title>
        <authorList>
            <person name="Goeker M."/>
        </authorList>
    </citation>
    <scope>NUCLEOTIDE SEQUENCE [LARGE SCALE GENOMIC DNA]</scope>
    <source>
        <strain evidence="12 13">DSM 24875</strain>
    </source>
</reference>
<evidence type="ECO:0000256" key="2">
    <source>
        <dbReference type="ARBA" id="ARBA00010065"/>
    </source>
</evidence>
<comment type="function">
    <text evidence="9">Catalyzes the phospholipid dependent N-acylation of the N-terminal cysteine of apolipoprotein, the last step in lipoprotein maturation.</text>
</comment>
<comment type="caution">
    <text evidence="12">The sequence shown here is derived from an EMBL/GenBank/DDBJ whole genome shotgun (WGS) entry which is preliminary data.</text>
</comment>
<feature type="transmembrane region" description="Helical" evidence="9">
    <location>
        <begin position="253"/>
        <end position="272"/>
    </location>
</feature>
<evidence type="ECO:0000313" key="13">
    <source>
        <dbReference type="Proteomes" id="UP000253529"/>
    </source>
</evidence>
<evidence type="ECO:0000256" key="3">
    <source>
        <dbReference type="ARBA" id="ARBA00022475"/>
    </source>
</evidence>
<accession>A0A366EJX4</accession>
<dbReference type="PANTHER" id="PTHR38686">
    <property type="entry name" value="APOLIPOPROTEIN N-ACYLTRANSFERASE"/>
    <property type="match status" value="1"/>
</dbReference>
<comment type="subcellular location">
    <subcellularLocation>
        <location evidence="1 9">Cell membrane</location>
        <topology evidence="1 9">Multi-pass membrane protein</topology>
    </subcellularLocation>
</comment>
<dbReference type="InterPro" id="IPR004563">
    <property type="entry name" value="Apolipo_AcylTrfase"/>
</dbReference>
<evidence type="ECO:0000256" key="10">
    <source>
        <dbReference type="SAM" id="MobiDB-lite"/>
    </source>
</evidence>
<dbReference type="Pfam" id="PF00795">
    <property type="entry name" value="CN_hydrolase"/>
    <property type="match status" value="1"/>
</dbReference>
<keyword evidence="5 9" id="KW-0812">Transmembrane</keyword>
<gene>
    <name evidence="9" type="primary">lnt</name>
    <name evidence="12" type="ORF">DFR50_15026</name>
</gene>
<dbReference type="PANTHER" id="PTHR38686:SF1">
    <property type="entry name" value="APOLIPOPROTEIN N-ACYLTRANSFERASE"/>
    <property type="match status" value="1"/>
</dbReference>
<evidence type="ECO:0000256" key="5">
    <source>
        <dbReference type="ARBA" id="ARBA00022692"/>
    </source>
</evidence>
<dbReference type="Pfam" id="PF20154">
    <property type="entry name" value="LNT_N"/>
    <property type="match status" value="1"/>
</dbReference>
<keyword evidence="8 9" id="KW-0012">Acyltransferase</keyword>
<dbReference type="HAMAP" id="MF_01148">
    <property type="entry name" value="Lnt"/>
    <property type="match status" value="1"/>
</dbReference>
<dbReference type="Gene3D" id="3.60.110.10">
    <property type="entry name" value="Carbon-nitrogen hydrolase"/>
    <property type="match status" value="1"/>
</dbReference>
<dbReference type="EC" id="2.3.1.269" evidence="9"/>
<dbReference type="OrthoDB" id="9804277at2"/>
<proteinExistence type="inferred from homology"/>
<feature type="transmembrane region" description="Helical" evidence="9">
    <location>
        <begin position="221"/>
        <end position="241"/>
    </location>
</feature>
<evidence type="ECO:0000259" key="11">
    <source>
        <dbReference type="PROSITE" id="PS50263"/>
    </source>
</evidence>
<keyword evidence="13" id="KW-1185">Reference proteome</keyword>
<dbReference type="GO" id="GO:0005886">
    <property type="term" value="C:plasma membrane"/>
    <property type="evidence" value="ECO:0007669"/>
    <property type="project" value="UniProtKB-SubCell"/>
</dbReference>
<dbReference type="PROSITE" id="PS50263">
    <property type="entry name" value="CN_HYDROLASE"/>
    <property type="match status" value="1"/>
</dbReference>
<dbReference type="GO" id="GO:0042158">
    <property type="term" value="P:lipoprotein biosynthetic process"/>
    <property type="evidence" value="ECO:0007669"/>
    <property type="project" value="UniProtKB-UniRule"/>
</dbReference>
<feature type="domain" description="CN hydrolase" evidence="11">
    <location>
        <begin position="286"/>
        <end position="539"/>
    </location>
</feature>
<feature type="transmembrane region" description="Helical" evidence="9">
    <location>
        <begin position="143"/>
        <end position="172"/>
    </location>
</feature>
<dbReference type="AlphaFoldDB" id="A0A366EJX4"/>
<keyword evidence="7 9" id="KW-0472">Membrane</keyword>
<keyword evidence="12" id="KW-0449">Lipoprotein</keyword>
<feature type="transmembrane region" description="Helical" evidence="9">
    <location>
        <begin position="114"/>
        <end position="136"/>
    </location>
</feature>
<keyword evidence="3 9" id="KW-1003">Cell membrane</keyword>
<evidence type="ECO:0000256" key="6">
    <source>
        <dbReference type="ARBA" id="ARBA00022989"/>
    </source>
</evidence>
<organism evidence="12 13">
    <name type="scientific">Roseiarcus fermentans</name>
    <dbReference type="NCBI Taxonomy" id="1473586"/>
    <lineage>
        <taxon>Bacteria</taxon>
        <taxon>Pseudomonadati</taxon>
        <taxon>Pseudomonadota</taxon>
        <taxon>Alphaproteobacteria</taxon>
        <taxon>Hyphomicrobiales</taxon>
        <taxon>Roseiarcaceae</taxon>
        <taxon>Roseiarcus</taxon>
    </lineage>
</organism>
<sequence length="573" mass="60271">MSSRDSEKGPKASDAERSTVATQAVSGATSRGGLRPPAPFVGEFAAARAFVVLSLGWRRRGIAFLSGAIGALALPPFGLILAMAVPMTVAVWLIDGSQAVGMGRLARLKSAFGAGWWLGFGYFLLGLWWVGAACLVDGDRFLWALPLGVLALPAGLALFPALGFVIACLLWSSGPRRVFALAFGLGASEWARGLLFTGFPWNDIGMALGANLMLAQTASSIGLHGLTFVAIALFATPATLWHPGQGLSPNPTIAALLVLTAMAGMGSLRLSAPSSDPVPGVRLRLIQPNISQGASFAPENKDAIVRRYLELSDRDGGLDRQGDRFTHLIWPESAFPFILSRDPRALGDIASLLGRGAVLITGAATADMTPEREAIYHNSIEMVGRDGLLPERYDKHHLVPFGEYLPFQSFLKAIGATQFVQAPGGFAAGAGQRALAAPGLPPATPLICYEAIFPVEVGDAISGAKRAGWLLNVTDDAWFGTTPGPYQHYAQARLRAIELGLPLVRVANSGISAVVDGMGREIAAAPLGVETVLDAHLPEALAPTWQSRFGSATAATIGVVFLFLAAVRWKPLG</sequence>
<dbReference type="UniPathway" id="UPA00666"/>
<feature type="transmembrane region" description="Helical" evidence="9">
    <location>
        <begin position="178"/>
        <end position="201"/>
    </location>
</feature>
<keyword evidence="6 9" id="KW-1133">Transmembrane helix</keyword>
<dbReference type="Proteomes" id="UP000253529">
    <property type="component" value="Unassembled WGS sequence"/>
</dbReference>
<dbReference type="InterPro" id="IPR036526">
    <property type="entry name" value="C-N_Hydrolase_sf"/>
</dbReference>
<keyword evidence="4 9" id="KW-0808">Transferase</keyword>
<feature type="transmembrane region" description="Helical" evidence="9">
    <location>
        <begin position="69"/>
        <end position="94"/>
    </location>
</feature>
<dbReference type="CDD" id="cd07571">
    <property type="entry name" value="ALP_N-acyl_transferase"/>
    <property type="match status" value="1"/>
</dbReference>
<comment type="pathway">
    <text evidence="9">Protein modification; lipoprotein biosynthesis (N-acyl transfer).</text>
</comment>
<dbReference type="GO" id="GO:0016410">
    <property type="term" value="F:N-acyltransferase activity"/>
    <property type="evidence" value="ECO:0007669"/>
    <property type="project" value="UniProtKB-UniRule"/>
</dbReference>
<evidence type="ECO:0000256" key="4">
    <source>
        <dbReference type="ARBA" id="ARBA00022679"/>
    </source>
</evidence>
<feature type="region of interest" description="Disordered" evidence="10">
    <location>
        <begin position="1"/>
        <end position="32"/>
    </location>
</feature>
<dbReference type="EMBL" id="QNRK01000050">
    <property type="protein sequence ID" value="RBP02693.1"/>
    <property type="molecule type" value="Genomic_DNA"/>
</dbReference>